<evidence type="ECO:0008006" key="6">
    <source>
        <dbReference type="Google" id="ProtNLM"/>
    </source>
</evidence>
<dbReference type="GO" id="GO:1990904">
    <property type="term" value="C:ribonucleoprotein complex"/>
    <property type="evidence" value="ECO:0007669"/>
    <property type="project" value="UniProtKB-KW"/>
</dbReference>
<evidence type="ECO:0000256" key="1">
    <source>
        <dbReference type="ARBA" id="ARBA00006598"/>
    </source>
</evidence>
<comment type="caution">
    <text evidence="4">The sequence shown here is derived from an EMBL/GenBank/DDBJ whole genome shotgun (WGS) entry which is preliminary data.</text>
</comment>
<keyword evidence="3" id="KW-0687">Ribonucleoprotein</keyword>
<dbReference type="GO" id="GO:0003735">
    <property type="term" value="F:structural constituent of ribosome"/>
    <property type="evidence" value="ECO:0007669"/>
    <property type="project" value="InterPro"/>
</dbReference>
<dbReference type="GO" id="GO:0006412">
    <property type="term" value="P:translation"/>
    <property type="evidence" value="ECO:0007669"/>
    <property type="project" value="InterPro"/>
</dbReference>
<protein>
    <recommendedName>
        <fullName evidence="6">50S ribosomal protein L35</fullName>
    </recommendedName>
</protein>
<gene>
    <name evidence="4" type="ORF">FCC1311_070032</name>
</gene>
<comment type="similarity">
    <text evidence="1">Belongs to the bacterial ribosomal protein bL35 family.</text>
</comment>
<dbReference type="InterPro" id="IPR018265">
    <property type="entry name" value="Ribosomal_bL35_CS"/>
</dbReference>
<dbReference type="Pfam" id="PF01632">
    <property type="entry name" value="Ribosomal_L35p"/>
    <property type="match status" value="1"/>
</dbReference>
<dbReference type="EMBL" id="BEYU01000084">
    <property type="protein sequence ID" value="GBG30783.1"/>
    <property type="molecule type" value="Genomic_DNA"/>
</dbReference>
<organism evidence="4 5">
    <name type="scientific">Hondaea fermentalgiana</name>
    <dbReference type="NCBI Taxonomy" id="2315210"/>
    <lineage>
        <taxon>Eukaryota</taxon>
        <taxon>Sar</taxon>
        <taxon>Stramenopiles</taxon>
        <taxon>Bigyra</taxon>
        <taxon>Labyrinthulomycetes</taxon>
        <taxon>Thraustochytrida</taxon>
        <taxon>Thraustochytriidae</taxon>
        <taxon>Hondaea</taxon>
    </lineage>
</organism>
<dbReference type="Proteomes" id="UP000241890">
    <property type="component" value="Unassembled WGS sequence"/>
</dbReference>
<dbReference type="InterPro" id="IPR021137">
    <property type="entry name" value="Ribosomal_bL35-like"/>
</dbReference>
<keyword evidence="2" id="KW-0689">Ribosomal protein</keyword>
<accession>A0A2R5GQ83</accession>
<dbReference type="InParanoid" id="A0A2R5GQ83"/>
<evidence type="ECO:0000256" key="3">
    <source>
        <dbReference type="ARBA" id="ARBA00023274"/>
    </source>
</evidence>
<evidence type="ECO:0000313" key="5">
    <source>
        <dbReference type="Proteomes" id="UP000241890"/>
    </source>
</evidence>
<evidence type="ECO:0000256" key="2">
    <source>
        <dbReference type="ARBA" id="ARBA00022980"/>
    </source>
</evidence>
<dbReference type="InterPro" id="IPR037229">
    <property type="entry name" value="Ribosomal_bL35_sf"/>
</dbReference>
<sequence>MAMAGHSHRHITKDNLYLYCISSHNVYAFETWLSRSLTAAARRAAPRYAAQSSSVVGAMPRAPLVQQQQQQLQLVQAPQVVAQVAAPQQMVPAWTAVVSRLFGTFRPNKSHSGAKKRFRRKGDGSYKFLGAGRRHKMHKKNRKHTREKGLVVAMDHTHPHYNQLRRTLRE</sequence>
<name>A0A2R5GQ83_9STRA</name>
<dbReference type="PROSITE" id="PS00936">
    <property type="entry name" value="RIBOSOMAL_L35"/>
    <property type="match status" value="1"/>
</dbReference>
<dbReference type="GO" id="GO:0005840">
    <property type="term" value="C:ribosome"/>
    <property type="evidence" value="ECO:0007669"/>
    <property type="project" value="UniProtKB-KW"/>
</dbReference>
<evidence type="ECO:0000313" key="4">
    <source>
        <dbReference type="EMBL" id="GBG30783.1"/>
    </source>
</evidence>
<reference evidence="4 5" key="1">
    <citation type="submission" date="2017-12" db="EMBL/GenBank/DDBJ databases">
        <title>Sequencing, de novo assembly and annotation of complete genome of a new Thraustochytrid species, strain FCC1311.</title>
        <authorList>
            <person name="Sedici K."/>
            <person name="Godart F."/>
            <person name="Aiese Cigliano R."/>
            <person name="Sanseverino W."/>
            <person name="Barakat M."/>
            <person name="Ortet P."/>
            <person name="Marechal E."/>
            <person name="Cagnac O."/>
            <person name="Amato A."/>
        </authorList>
    </citation>
    <scope>NUCLEOTIDE SEQUENCE [LARGE SCALE GENOMIC DNA]</scope>
</reference>
<proteinExistence type="inferred from homology"/>
<dbReference type="Gene3D" id="4.10.410.60">
    <property type="match status" value="1"/>
</dbReference>
<dbReference type="SUPFAM" id="SSF143034">
    <property type="entry name" value="L35p-like"/>
    <property type="match status" value="1"/>
</dbReference>
<keyword evidence="5" id="KW-1185">Reference proteome</keyword>
<dbReference type="AlphaFoldDB" id="A0A2R5GQ83"/>